<keyword evidence="1" id="KW-1133">Transmembrane helix</keyword>
<reference evidence="2" key="2">
    <citation type="submission" date="2020-09" db="EMBL/GenBank/DDBJ databases">
        <authorList>
            <person name="Sun Q."/>
            <person name="Zhou Y."/>
        </authorList>
    </citation>
    <scope>NUCLEOTIDE SEQUENCE</scope>
    <source>
        <strain evidence="2">CGMCC 1.15454</strain>
    </source>
</reference>
<dbReference type="Proteomes" id="UP000621492">
    <property type="component" value="Unassembled WGS sequence"/>
</dbReference>
<sequence length="114" mass="13193">MIYVLITLIAVAVVLFVLTFFMNDKFDDLESQFEQFSISTMQDTYQLKKKIKILEEELLAEDMANDIQPQQRMGIKPLLIQKVHALHEQGYSTETIAKQTELNSSDIKAILRNK</sequence>
<proteinExistence type="predicted"/>
<protein>
    <recommendedName>
        <fullName evidence="4">Resolvase HTH domain-containing protein</fullName>
    </recommendedName>
</protein>
<dbReference type="EMBL" id="BMJD01000001">
    <property type="protein sequence ID" value="GGB29293.1"/>
    <property type="molecule type" value="Genomic_DNA"/>
</dbReference>
<evidence type="ECO:0008006" key="4">
    <source>
        <dbReference type="Google" id="ProtNLM"/>
    </source>
</evidence>
<comment type="caution">
    <text evidence="2">The sequence shown here is derived from an EMBL/GenBank/DDBJ whole genome shotgun (WGS) entry which is preliminary data.</text>
</comment>
<keyword evidence="1" id="KW-0472">Membrane</keyword>
<name>A0A9W5TU06_9BACI</name>
<keyword evidence="3" id="KW-1185">Reference proteome</keyword>
<evidence type="ECO:0000313" key="2">
    <source>
        <dbReference type="EMBL" id="GGB29293.1"/>
    </source>
</evidence>
<dbReference type="AlphaFoldDB" id="A0A9W5TU06"/>
<evidence type="ECO:0000313" key="3">
    <source>
        <dbReference type="Proteomes" id="UP000621492"/>
    </source>
</evidence>
<reference evidence="2" key="1">
    <citation type="journal article" date="2014" name="Int. J. Syst. Evol. Microbiol.">
        <title>Complete genome sequence of Corynebacterium casei LMG S-19264T (=DSM 44701T), isolated from a smear-ripened cheese.</title>
        <authorList>
            <consortium name="US DOE Joint Genome Institute (JGI-PGF)"/>
            <person name="Walter F."/>
            <person name="Albersmeier A."/>
            <person name="Kalinowski J."/>
            <person name="Ruckert C."/>
        </authorList>
    </citation>
    <scope>NUCLEOTIDE SEQUENCE</scope>
    <source>
        <strain evidence="2">CGMCC 1.15454</strain>
    </source>
</reference>
<feature type="transmembrane region" description="Helical" evidence="1">
    <location>
        <begin position="6"/>
        <end position="23"/>
    </location>
</feature>
<gene>
    <name evidence="2" type="ORF">GCM10011409_03340</name>
</gene>
<dbReference type="RefSeq" id="WP_088050642.1">
    <property type="nucleotide sequence ID" value="NZ_BMJD01000001.1"/>
</dbReference>
<accession>A0A9W5TU06</accession>
<keyword evidence="1" id="KW-0812">Transmembrane</keyword>
<organism evidence="2 3">
    <name type="scientific">Lentibacillus populi</name>
    <dbReference type="NCBI Taxonomy" id="1827502"/>
    <lineage>
        <taxon>Bacteria</taxon>
        <taxon>Bacillati</taxon>
        <taxon>Bacillota</taxon>
        <taxon>Bacilli</taxon>
        <taxon>Bacillales</taxon>
        <taxon>Bacillaceae</taxon>
        <taxon>Lentibacillus</taxon>
    </lineage>
</organism>
<evidence type="ECO:0000256" key="1">
    <source>
        <dbReference type="SAM" id="Phobius"/>
    </source>
</evidence>